<dbReference type="OrthoDB" id="4494488at2759"/>
<dbReference type="Pfam" id="PF05791">
    <property type="entry name" value="Bacillus_HBL"/>
    <property type="match status" value="1"/>
</dbReference>
<reference evidence="2 3" key="1">
    <citation type="journal article" date="2019" name="Environ. Microbiol.">
        <title>At the nexus of three kingdoms: the genome of the mycorrhizal fungus Gigaspora margarita provides insights into plant, endobacterial and fungal interactions.</title>
        <authorList>
            <person name="Venice F."/>
            <person name="Ghignone S."/>
            <person name="Salvioli di Fossalunga A."/>
            <person name="Amselem J."/>
            <person name="Novero M."/>
            <person name="Xianan X."/>
            <person name="Sedzielewska Toro K."/>
            <person name="Morin E."/>
            <person name="Lipzen A."/>
            <person name="Grigoriev I.V."/>
            <person name="Henrissat B."/>
            <person name="Martin F.M."/>
            <person name="Bonfante P."/>
        </authorList>
    </citation>
    <scope>NUCLEOTIDE SEQUENCE [LARGE SCALE GENOMIC DNA]</scope>
    <source>
        <strain evidence="2 3">BEG34</strain>
    </source>
</reference>
<dbReference type="AlphaFoldDB" id="A0A8H4ATZ9"/>
<keyword evidence="3" id="KW-1185">Reference proteome</keyword>
<dbReference type="CDD" id="cd22656">
    <property type="entry name" value="ClyA_Cry6Aa-like"/>
    <property type="match status" value="1"/>
</dbReference>
<dbReference type="Gene3D" id="1.20.1170.10">
    <property type="match status" value="1"/>
</dbReference>
<protein>
    <submittedName>
        <fullName evidence="2">Pesticidal crystal protein cry6Aa</fullName>
    </submittedName>
</protein>
<keyword evidence="1" id="KW-0175">Coiled coil</keyword>
<dbReference type="InterPro" id="IPR008414">
    <property type="entry name" value="HBL"/>
</dbReference>
<proteinExistence type="predicted"/>
<feature type="coiled-coil region" evidence="1">
    <location>
        <begin position="164"/>
        <end position="205"/>
    </location>
</feature>
<dbReference type="SUPFAM" id="SSF58100">
    <property type="entry name" value="Bacterial hemolysins"/>
    <property type="match status" value="1"/>
</dbReference>
<dbReference type="Proteomes" id="UP000439903">
    <property type="component" value="Unassembled WGS sequence"/>
</dbReference>
<organism evidence="2 3">
    <name type="scientific">Gigaspora margarita</name>
    <dbReference type="NCBI Taxonomy" id="4874"/>
    <lineage>
        <taxon>Eukaryota</taxon>
        <taxon>Fungi</taxon>
        <taxon>Fungi incertae sedis</taxon>
        <taxon>Mucoromycota</taxon>
        <taxon>Glomeromycotina</taxon>
        <taxon>Glomeromycetes</taxon>
        <taxon>Diversisporales</taxon>
        <taxon>Gigasporaceae</taxon>
        <taxon>Gigaspora</taxon>
    </lineage>
</organism>
<dbReference type="GO" id="GO:0016020">
    <property type="term" value="C:membrane"/>
    <property type="evidence" value="ECO:0007669"/>
    <property type="project" value="InterPro"/>
</dbReference>
<sequence length="368" mass="41916">MSSDKSPFSPPSGLTNISSNGTQQFMLQSNDMQLLQAYLNVGIDVPTTIEELEQQTYMKKIGSDYNDLLTAYKSVKEHCNNFRTKTLKEIVSCASNVYHYGNDASFLMEKVTEIINKWDIEKEPQKKIVEIVDEMIKTVESYAREASDVKDKIAQFHVDTSKDKKKLDSIHKKHLDELEKKNNEIKILKEKINDTQKEIDKYNSVNFLEKSILLVLDTKDSIAIFIFGDDEMKKNKAGQLRSDHELLHHYGELKDMLRSASDALASDMKLVIEIKAIDTSLKEILPKINKAIEALGRIESAWGALADNLKNIRSTLQNRVIDASTFIKSLGVELAIKKWKETSKLADDYRKSAYAEKVPLDKFIQETA</sequence>
<evidence type="ECO:0000256" key="1">
    <source>
        <dbReference type="SAM" id="Coils"/>
    </source>
</evidence>
<gene>
    <name evidence="2" type="ORF">F8M41_011284</name>
</gene>
<evidence type="ECO:0000313" key="3">
    <source>
        <dbReference type="Proteomes" id="UP000439903"/>
    </source>
</evidence>
<comment type="caution">
    <text evidence="2">The sequence shown here is derived from an EMBL/GenBank/DDBJ whole genome shotgun (WGS) entry which is preliminary data.</text>
</comment>
<name>A0A8H4ATZ9_GIGMA</name>
<evidence type="ECO:0000313" key="2">
    <source>
        <dbReference type="EMBL" id="KAF0532418.1"/>
    </source>
</evidence>
<dbReference type="EMBL" id="WTPW01000232">
    <property type="protein sequence ID" value="KAF0532418.1"/>
    <property type="molecule type" value="Genomic_DNA"/>
</dbReference>
<accession>A0A8H4ATZ9</accession>